<comment type="similarity">
    <text evidence="10">Belongs to the complex IV NDUFA4 subunit family.</text>
</comment>
<evidence type="ECO:0000256" key="6">
    <source>
        <dbReference type="ARBA" id="ARBA00022982"/>
    </source>
</evidence>
<keyword evidence="9 12" id="KW-0472">Membrane</keyword>
<protein>
    <recommendedName>
        <fullName evidence="11">Cytochrome c oxidase subunit NDUFA4</fullName>
    </recommendedName>
</protein>
<keyword evidence="8" id="KW-0496">Mitochondrion</keyword>
<dbReference type="KEGG" id="vvp:112923930"/>
<keyword evidence="13" id="KW-1185">Reference proteome</keyword>
<reference key="1">
    <citation type="submission" date="2019-01" db="UniProtKB">
        <authorList>
            <consortium name="RefSeq"/>
        </authorList>
    </citation>
    <scope>IDENTIFICATION</scope>
</reference>
<dbReference type="GO" id="GO:0005743">
    <property type="term" value="C:mitochondrial inner membrane"/>
    <property type="evidence" value="ECO:0007669"/>
    <property type="project" value="UniProtKB-SubCell"/>
</dbReference>
<evidence type="ECO:0000256" key="1">
    <source>
        <dbReference type="ARBA" id="ARBA00004434"/>
    </source>
</evidence>
<evidence type="ECO:0000256" key="7">
    <source>
        <dbReference type="ARBA" id="ARBA00022989"/>
    </source>
</evidence>
<dbReference type="PANTHER" id="PTHR14256">
    <property type="entry name" value="NADH-UBIQUINONE OXIDOREDUCTASE MLRQ SUBUNIT"/>
    <property type="match status" value="1"/>
</dbReference>
<feature type="transmembrane region" description="Helical" evidence="12">
    <location>
        <begin position="85"/>
        <end position="108"/>
    </location>
</feature>
<comment type="subcellular location">
    <subcellularLocation>
        <location evidence="1">Mitochondrion inner membrane</location>
        <topology evidence="1">Single-pass membrane protein</topology>
    </subcellularLocation>
</comment>
<evidence type="ECO:0000256" key="2">
    <source>
        <dbReference type="ARBA" id="ARBA00022448"/>
    </source>
</evidence>
<gene>
    <name evidence="14" type="primary">NDUFA4</name>
</gene>
<dbReference type="STRING" id="9627.ENSVVUP00000021878"/>
<dbReference type="AlphaFoldDB" id="A0A3Q7SFQ1"/>
<name>A0A3Q7SFQ1_VULVU</name>
<evidence type="ECO:0000256" key="8">
    <source>
        <dbReference type="ARBA" id="ARBA00023128"/>
    </source>
</evidence>
<organism evidence="13 14">
    <name type="scientific">Vulpes vulpes</name>
    <name type="common">Red fox</name>
    <dbReference type="NCBI Taxonomy" id="9627"/>
    <lineage>
        <taxon>Eukaryota</taxon>
        <taxon>Metazoa</taxon>
        <taxon>Chordata</taxon>
        <taxon>Craniata</taxon>
        <taxon>Vertebrata</taxon>
        <taxon>Euteleostomi</taxon>
        <taxon>Mammalia</taxon>
        <taxon>Eutheria</taxon>
        <taxon>Laurasiatheria</taxon>
        <taxon>Carnivora</taxon>
        <taxon>Caniformia</taxon>
        <taxon>Canidae</taxon>
        <taxon>Vulpes</taxon>
    </lineage>
</organism>
<evidence type="ECO:0000313" key="14">
    <source>
        <dbReference type="RefSeq" id="XP_025859634.2"/>
    </source>
</evidence>
<accession>A0A3Q7SFQ1</accession>
<dbReference type="Proteomes" id="UP001652641">
    <property type="component" value="Chromosome 7"/>
</dbReference>
<dbReference type="GeneID" id="112923930"/>
<dbReference type="InterPro" id="IPR010530">
    <property type="entry name" value="B12D"/>
</dbReference>
<proteinExistence type="inferred from homology"/>
<evidence type="ECO:0000256" key="4">
    <source>
        <dbReference type="ARBA" id="ARBA00022692"/>
    </source>
</evidence>
<dbReference type="RefSeq" id="XP_025859634.2">
    <property type="nucleotide sequence ID" value="XM_026003849.2"/>
</dbReference>
<keyword evidence="6" id="KW-0249">Electron transport</keyword>
<sequence>MRRRVKAGTVKDSRIRALPPQAALRARGPSGRRFWVTLDVRSSPVEALLSSGPCGDSALPSPARETCATTMLRQIIRQAKKHPSLIPLFIFIGAGGTGAALYVLRLALFNPDVSWDRKNNPEPWNKLGPNDQYKFYSVNVDYSKLKKEGPDF</sequence>
<evidence type="ECO:0000256" key="12">
    <source>
        <dbReference type="SAM" id="Phobius"/>
    </source>
</evidence>
<dbReference type="CTD" id="4697"/>
<reference evidence="14" key="2">
    <citation type="submission" date="2025-08" db="UniProtKB">
        <authorList>
            <consortium name="RefSeq"/>
        </authorList>
    </citation>
    <scope>IDENTIFICATION</scope>
    <source>
        <tissue evidence="14">Cell line</tissue>
    </source>
</reference>
<evidence type="ECO:0000256" key="3">
    <source>
        <dbReference type="ARBA" id="ARBA00022660"/>
    </source>
</evidence>
<keyword evidence="7 12" id="KW-1133">Transmembrane helix</keyword>
<keyword evidence="2" id="KW-0813">Transport</keyword>
<evidence type="ECO:0000256" key="9">
    <source>
        <dbReference type="ARBA" id="ARBA00023136"/>
    </source>
</evidence>
<evidence type="ECO:0000313" key="13">
    <source>
        <dbReference type="Proteomes" id="UP001652641"/>
    </source>
</evidence>
<keyword evidence="4 12" id="KW-0812">Transmembrane</keyword>
<keyword evidence="5" id="KW-0999">Mitochondrion inner membrane</keyword>
<evidence type="ECO:0000256" key="5">
    <source>
        <dbReference type="ARBA" id="ARBA00022792"/>
    </source>
</evidence>
<evidence type="ECO:0000256" key="10">
    <source>
        <dbReference type="ARBA" id="ARBA00038186"/>
    </source>
</evidence>
<dbReference type="PANTHER" id="PTHR14256:SF4">
    <property type="entry name" value="CYTOCHROME C OXIDASE SUBUNIT NDUFA4"/>
    <property type="match status" value="1"/>
</dbReference>
<evidence type="ECO:0000256" key="11">
    <source>
        <dbReference type="ARBA" id="ARBA00041121"/>
    </source>
</evidence>
<keyword evidence="3" id="KW-0679">Respiratory chain</keyword>
<dbReference type="Pfam" id="PF06522">
    <property type="entry name" value="B12D"/>
    <property type="match status" value="1"/>
</dbReference>